<dbReference type="Proteomes" id="UP000005234">
    <property type="component" value="Chromosome"/>
</dbReference>
<dbReference type="InterPro" id="IPR027417">
    <property type="entry name" value="P-loop_NTPase"/>
</dbReference>
<proteinExistence type="predicted"/>
<dbReference type="HOGENOM" id="CLU_416054_0_0_6"/>
<evidence type="ECO:0000313" key="3">
    <source>
        <dbReference type="Proteomes" id="UP000005234"/>
    </source>
</evidence>
<dbReference type="AlphaFoldDB" id="H8L708"/>
<name>H8L708_FRAAD</name>
<accession>H8L708</accession>
<reference evidence="2" key="1">
    <citation type="submission" date="2012-02" db="EMBL/GenBank/DDBJ databases">
        <title>The complete genome of Frateuria aurantia DSM 6220.</title>
        <authorList>
            <consortium name="US DOE Joint Genome Institute (JGI-PGF)"/>
            <person name="Lucas S."/>
            <person name="Copeland A."/>
            <person name="Lapidus A."/>
            <person name="Glavina del Rio T."/>
            <person name="Dalin E."/>
            <person name="Tice H."/>
            <person name="Bruce D."/>
            <person name="Goodwin L."/>
            <person name="Pitluck S."/>
            <person name="Peters L."/>
            <person name="Ovchinnikova G."/>
            <person name="Teshima H."/>
            <person name="Kyrpides N."/>
            <person name="Mavromatis K."/>
            <person name="Ivanova N."/>
            <person name="Brettin T."/>
            <person name="Detter J.C."/>
            <person name="Han C."/>
            <person name="Larimer F."/>
            <person name="Land M."/>
            <person name="Hauser L."/>
            <person name="Markowitz V."/>
            <person name="Cheng J.-F."/>
            <person name="Hugenholtz P."/>
            <person name="Woyke T."/>
            <person name="Wu D."/>
            <person name="Brambilla E."/>
            <person name="Klenk H.-P."/>
            <person name="Eisen J.A."/>
        </authorList>
    </citation>
    <scope>NUCLEOTIDE SEQUENCE</scope>
    <source>
        <strain evidence="2">DSM 6220</strain>
    </source>
</reference>
<dbReference type="Gene3D" id="3.40.50.300">
    <property type="entry name" value="P-loop containing nucleotide triphosphate hydrolases"/>
    <property type="match status" value="1"/>
</dbReference>
<dbReference type="OrthoDB" id="6046980at2"/>
<gene>
    <name evidence="2" type="ordered locus">Fraau_2572</name>
</gene>
<feature type="compositionally biased region" description="Acidic residues" evidence="1">
    <location>
        <begin position="150"/>
        <end position="161"/>
    </location>
</feature>
<keyword evidence="3" id="KW-1185">Reference proteome</keyword>
<protein>
    <recommendedName>
        <fullName evidence="4">DNA helicase</fullName>
    </recommendedName>
</protein>
<evidence type="ECO:0000313" key="2">
    <source>
        <dbReference type="EMBL" id="AFC86918.1"/>
    </source>
</evidence>
<feature type="region of interest" description="Disordered" evidence="1">
    <location>
        <begin position="150"/>
        <end position="176"/>
    </location>
</feature>
<organism evidence="2 3">
    <name type="scientific">Frateuria aurantia (strain ATCC 33424 / DSM 6220 / KCTC 2777 / LMG 1558 / NBRC 3245 / NCIMB 13370)</name>
    <name type="common">Acetobacter aurantius</name>
    <dbReference type="NCBI Taxonomy" id="767434"/>
    <lineage>
        <taxon>Bacteria</taxon>
        <taxon>Pseudomonadati</taxon>
        <taxon>Pseudomonadota</taxon>
        <taxon>Gammaproteobacteria</taxon>
        <taxon>Lysobacterales</taxon>
        <taxon>Rhodanobacteraceae</taxon>
        <taxon>Frateuria</taxon>
    </lineage>
</organism>
<sequence length="659" mass="73512">MLPPRSSCYLPVTEAVADAFVEQGLTSALPIEWASVWALLAVLGRDRISHAELLRYVSELHALFAMETAVSAEARLGQLRQRCTIEDWTASKRRLLDQGIVFAPEDCMAEQAWRDAEGRFSGDFQQRCSEWLQDYEIDLRPLAQADASDADLADGLDDGPEVPEASGQSPWRRVMHGPGDQARVVRAIMATPDEHFSMAAYAGTGKTHLLLALAEAGGRYTHLAPTAAHRQALIQRLGTAGTIHSITLYDLANTMAAGLVRAQDTRWQSPPRVGQSTWSVARQAEYLGIPAIGEATPASTLLLLFRLIRHWCFSQDPAIELVHARRVSPLASAEDLAACVAWATKVWEAMLAPRSARQERVFSLNLFHLVKWLDVAGAGIPPMGTLLLDEAHDLPGPWYALLRRYPQGWVTMGDPYQCLSGSVPHAPHAKALVMAQSVRAGEQVTPIMQQVLERHSEVLVHDLIRGSREHVTRPCRYGEGDALPDEGLRAYGRIWTLLEDALWLNSRQGRFRLIKASETELVQMVKDAMLLRRHGDLPKSYKLRAFRNWPMLAQHLETLGHGRVLRMFDRGFDDRHLASLIASQRPADDGALTMGLLEHCKNMEFDIVTLSDCCVSASRKVLSRDERDEQVKALYVAMSRARRQLWFPGDTMERLADQG</sequence>
<evidence type="ECO:0008006" key="4">
    <source>
        <dbReference type="Google" id="ProtNLM"/>
    </source>
</evidence>
<dbReference type="EMBL" id="CP003350">
    <property type="protein sequence ID" value="AFC86918.1"/>
    <property type="molecule type" value="Genomic_DNA"/>
</dbReference>
<dbReference type="KEGG" id="fau:Fraau_2572"/>
<dbReference type="eggNOG" id="COG0210">
    <property type="taxonomic scope" value="Bacteria"/>
</dbReference>
<evidence type="ECO:0000256" key="1">
    <source>
        <dbReference type="SAM" id="MobiDB-lite"/>
    </source>
</evidence>
<dbReference type="STRING" id="767434.Fraau_2572"/>
<dbReference type="Pfam" id="PF13604">
    <property type="entry name" value="AAA_30"/>
    <property type="match status" value="1"/>
</dbReference>
<dbReference type="SUPFAM" id="SSF52540">
    <property type="entry name" value="P-loop containing nucleoside triphosphate hydrolases"/>
    <property type="match status" value="1"/>
</dbReference>
<dbReference type="RefSeq" id="WP_014403921.1">
    <property type="nucleotide sequence ID" value="NC_017033.1"/>
</dbReference>